<dbReference type="InterPro" id="IPR007867">
    <property type="entry name" value="GMC_OxRtase_C"/>
</dbReference>
<comment type="caution">
    <text evidence="2">The sequence shown here is derived from an EMBL/GenBank/DDBJ whole genome shotgun (WGS) entry which is preliminary data.</text>
</comment>
<dbReference type="Gene3D" id="3.50.50.60">
    <property type="entry name" value="FAD/NAD(P)-binding domain"/>
    <property type="match status" value="1"/>
</dbReference>
<dbReference type="RefSeq" id="WP_188257265.1">
    <property type="nucleotide sequence ID" value="NZ_JABVCF010000015.1"/>
</dbReference>
<evidence type="ECO:0000313" key="3">
    <source>
        <dbReference type="Proteomes" id="UP000680348"/>
    </source>
</evidence>
<sequence>MRVCDASVFPDVVASNIMATVIMVAERGADFIINGGRGKWR</sequence>
<name>A0A942E245_9HYPH</name>
<protein>
    <recommendedName>
        <fullName evidence="1">Glucose-methanol-choline oxidoreductase C-terminal domain-containing protein</fullName>
    </recommendedName>
</protein>
<dbReference type="Proteomes" id="UP000680348">
    <property type="component" value="Unassembled WGS sequence"/>
</dbReference>
<gene>
    <name evidence="2" type="ORF">KEU06_24160</name>
</gene>
<dbReference type="Pfam" id="PF05199">
    <property type="entry name" value="GMC_oxred_C"/>
    <property type="match status" value="1"/>
</dbReference>
<dbReference type="GO" id="GO:0016614">
    <property type="term" value="F:oxidoreductase activity, acting on CH-OH group of donors"/>
    <property type="evidence" value="ECO:0007669"/>
    <property type="project" value="InterPro"/>
</dbReference>
<dbReference type="AlphaFoldDB" id="A0A942E245"/>
<dbReference type="EMBL" id="JAGWCR010000015">
    <property type="protein sequence ID" value="MBS3651718.1"/>
    <property type="molecule type" value="Genomic_DNA"/>
</dbReference>
<organism evidence="2 3">
    <name type="scientific">Pseudaminobacter soli</name>
    <name type="common">ex Zhang et al. 2022</name>
    <dbReference type="NCBI Taxonomy" id="2831468"/>
    <lineage>
        <taxon>Bacteria</taxon>
        <taxon>Pseudomonadati</taxon>
        <taxon>Pseudomonadota</taxon>
        <taxon>Alphaproteobacteria</taxon>
        <taxon>Hyphomicrobiales</taxon>
        <taxon>Phyllobacteriaceae</taxon>
        <taxon>Pseudaminobacter</taxon>
    </lineage>
</organism>
<feature type="domain" description="Glucose-methanol-choline oxidoreductase C-terminal" evidence="1">
    <location>
        <begin position="2"/>
        <end position="25"/>
    </location>
</feature>
<evidence type="ECO:0000313" key="2">
    <source>
        <dbReference type="EMBL" id="MBS3651718.1"/>
    </source>
</evidence>
<reference evidence="2" key="1">
    <citation type="submission" date="2021-04" db="EMBL/GenBank/DDBJ databases">
        <title>Pseudaminobacter soli sp. nov., isolated from paddy soil contaminated by heavy metals.</title>
        <authorList>
            <person name="Zhang K."/>
        </authorList>
    </citation>
    <scope>NUCLEOTIDE SEQUENCE</scope>
    <source>
        <strain evidence="2">19-2017</strain>
    </source>
</reference>
<dbReference type="SUPFAM" id="SSF51905">
    <property type="entry name" value="FAD/NAD(P)-binding domain"/>
    <property type="match status" value="1"/>
</dbReference>
<proteinExistence type="predicted"/>
<keyword evidence="3" id="KW-1185">Reference proteome</keyword>
<dbReference type="InterPro" id="IPR036188">
    <property type="entry name" value="FAD/NAD-bd_sf"/>
</dbReference>
<accession>A0A942E245</accession>
<evidence type="ECO:0000259" key="1">
    <source>
        <dbReference type="Pfam" id="PF05199"/>
    </source>
</evidence>